<accession>A0ABX0EYI9</accession>
<keyword evidence="2" id="KW-1185">Reference proteome</keyword>
<evidence type="ECO:0000313" key="1">
    <source>
        <dbReference type="EMBL" id="NGZ45173.1"/>
    </source>
</evidence>
<gene>
    <name evidence="1" type="ORF">EWU23_11870</name>
</gene>
<reference evidence="1 2" key="1">
    <citation type="submission" date="2019-02" db="EMBL/GenBank/DDBJ databases">
        <title>Genome of a new Bacteroidetes strain.</title>
        <authorList>
            <person name="Pitt A."/>
        </authorList>
    </citation>
    <scope>NUCLEOTIDE SEQUENCE [LARGE SCALE GENOMIC DNA]</scope>
    <source>
        <strain evidence="1 2">50C-KIRBA</strain>
    </source>
</reference>
<name>A0ABX0EYI9_9BACT</name>
<organism evidence="1 2">
    <name type="scientific">Aquirufa beregesia</name>
    <dbReference type="NCBI Taxonomy" id="2516556"/>
    <lineage>
        <taxon>Bacteria</taxon>
        <taxon>Pseudomonadati</taxon>
        <taxon>Bacteroidota</taxon>
        <taxon>Cytophagia</taxon>
        <taxon>Cytophagales</taxon>
        <taxon>Flectobacillaceae</taxon>
        <taxon>Aquirufa</taxon>
    </lineage>
</organism>
<proteinExistence type="predicted"/>
<dbReference type="Proteomes" id="UP001318301">
    <property type="component" value="Unassembled WGS sequence"/>
</dbReference>
<dbReference type="EMBL" id="SEWW01000009">
    <property type="protein sequence ID" value="NGZ45173.1"/>
    <property type="molecule type" value="Genomic_DNA"/>
</dbReference>
<comment type="caution">
    <text evidence="1">The sequence shown here is derived from an EMBL/GenBank/DDBJ whole genome shotgun (WGS) entry which is preliminary data.</text>
</comment>
<protein>
    <submittedName>
        <fullName evidence="1">Uncharacterized protein</fullName>
    </submittedName>
</protein>
<sequence length="67" mass="7584">MSFSDESFAKGKLTVVENYVYLCNGPSSKVYHRSENCKGLNRCSTQISKVLLTFAQNKGRRACKIEF</sequence>
<evidence type="ECO:0000313" key="2">
    <source>
        <dbReference type="Proteomes" id="UP001318301"/>
    </source>
</evidence>